<sequence length="84" mass="9298">MMKHIRNALSDAQNDAHIDALLSPQEDVSIVDSLYAVAGDQFIAQSRDVLDNVVLARLQARLARRMREVIEQPNTPAKNSRSAA</sequence>
<keyword evidence="2" id="KW-1185">Reference proteome</keyword>
<dbReference type="Proteomes" id="UP000007374">
    <property type="component" value="Unassembled WGS sequence"/>
</dbReference>
<dbReference type="AlphaFoldDB" id="K2PN33"/>
<accession>K2PN33</accession>
<dbReference type="RefSeq" id="WP_009756495.1">
    <property type="nucleotide sequence ID" value="NZ_AMSI01000006.1"/>
</dbReference>
<name>K2PN33_9HYPH</name>
<evidence type="ECO:0000313" key="1">
    <source>
        <dbReference type="EMBL" id="EKF42492.1"/>
    </source>
</evidence>
<dbReference type="PATRIC" id="fig|1231190.3.peg.2198"/>
<dbReference type="OrthoDB" id="8116188at2"/>
<evidence type="ECO:0000313" key="2">
    <source>
        <dbReference type="Proteomes" id="UP000007374"/>
    </source>
</evidence>
<reference evidence="1 2" key="1">
    <citation type="journal article" date="2012" name="J. Bacteriol.">
        <title>Genome Sequence of Nitratireductor indicus Type Strain C115.</title>
        <authorList>
            <person name="Lai Q."/>
            <person name="Li G."/>
            <person name="Yu Z."/>
            <person name="Shao Z."/>
        </authorList>
    </citation>
    <scope>NUCLEOTIDE SEQUENCE [LARGE SCALE GENOMIC DNA]</scope>
    <source>
        <strain evidence="1 2">C115</strain>
    </source>
</reference>
<protein>
    <submittedName>
        <fullName evidence="1">Uncharacterized protein</fullName>
    </submittedName>
</protein>
<organism evidence="1 2">
    <name type="scientific">Nitratireductor indicus C115</name>
    <dbReference type="NCBI Taxonomy" id="1231190"/>
    <lineage>
        <taxon>Bacteria</taxon>
        <taxon>Pseudomonadati</taxon>
        <taxon>Pseudomonadota</taxon>
        <taxon>Alphaproteobacteria</taxon>
        <taxon>Hyphomicrobiales</taxon>
        <taxon>Phyllobacteriaceae</taxon>
        <taxon>Nitratireductor</taxon>
    </lineage>
</organism>
<dbReference type="EMBL" id="AMSI01000006">
    <property type="protein sequence ID" value="EKF42492.1"/>
    <property type="molecule type" value="Genomic_DNA"/>
</dbReference>
<comment type="caution">
    <text evidence="1">The sequence shown here is derived from an EMBL/GenBank/DDBJ whole genome shotgun (WGS) entry which is preliminary data.</text>
</comment>
<proteinExistence type="predicted"/>
<gene>
    <name evidence="1" type="ORF">NA8A_10533</name>
</gene>